<protein>
    <submittedName>
        <fullName evidence="2">Uncharacterized protein</fullName>
    </submittedName>
</protein>
<dbReference type="GeneID" id="64634102"/>
<keyword evidence="1" id="KW-1133">Transmembrane helix</keyword>
<evidence type="ECO:0000256" key="1">
    <source>
        <dbReference type="SAM" id="Phobius"/>
    </source>
</evidence>
<feature type="transmembrane region" description="Helical" evidence="1">
    <location>
        <begin position="524"/>
        <end position="547"/>
    </location>
</feature>
<evidence type="ECO:0000313" key="3">
    <source>
        <dbReference type="Proteomes" id="UP000807769"/>
    </source>
</evidence>
<name>A0A9P7JDT1_9AGAM</name>
<organism evidence="2 3">
    <name type="scientific">Suillus subaureus</name>
    <dbReference type="NCBI Taxonomy" id="48587"/>
    <lineage>
        <taxon>Eukaryota</taxon>
        <taxon>Fungi</taxon>
        <taxon>Dikarya</taxon>
        <taxon>Basidiomycota</taxon>
        <taxon>Agaricomycotina</taxon>
        <taxon>Agaricomycetes</taxon>
        <taxon>Agaricomycetidae</taxon>
        <taxon>Boletales</taxon>
        <taxon>Suillineae</taxon>
        <taxon>Suillaceae</taxon>
        <taxon>Suillus</taxon>
    </lineage>
</organism>
<proteinExistence type="predicted"/>
<dbReference type="EMBL" id="JABBWG010000014">
    <property type="protein sequence ID" value="KAG1817207.1"/>
    <property type="molecule type" value="Genomic_DNA"/>
</dbReference>
<feature type="transmembrane region" description="Helical" evidence="1">
    <location>
        <begin position="56"/>
        <end position="80"/>
    </location>
</feature>
<comment type="caution">
    <text evidence="2">The sequence shown here is derived from an EMBL/GenBank/DDBJ whole genome shotgun (WGS) entry which is preliminary data.</text>
</comment>
<gene>
    <name evidence="2" type="ORF">BJ212DRAFT_1480436</name>
</gene>
<dbReference type="OrthoDB" id="3351168at2759"/>
<sequence length="633" mass="68025">MYSSLSPTGREWLIAAMISQTAIWTCAWIFIIEVWRAGVLVLPDHIVHLIVEHPTVLTLVVTLTSTTLSIITSFISAFAIKEALCAEQLELRMAMETQTSHAVGPNAVGPYVGPHAVGPQAVSPLAVGPQAVGPHAVGLHVCGLSDVYISGFEVCTILNELNGDMFDAGLYSWSTFLLPTLVQWPVAMFGTELDLGSIAFVNLLNTDLNAPGASTAQTHAFQNIDVLTLLSGIAAVNIQEGVQTNSMFSFNGVSYNQSTGGVLPAIEEYSGSSKPPGSAIGLAFSGGRVPNYTVTQQGLTANVSCQPIDHSQNSFSIYPISTVGPNITFYEWQAVANCSGNTNGQYYFTVGNVSGQVGTTINGFLPTVVCPSPGSMTSDQYKFDVFMNGQNDYSFLPTTVCEVVPYLTTVDVTYNGGIISVDRINVSTSSPGLPLFQYISTVMAYQATTNQGMTTNPIGNFLAAYGADNVSVMHSELEDYWRGITEFASTQLRSGYSASGVPSNMTRSTSGTMYITTYGWQSQAYTYIFLLFMITVIWIITVSAAWYSLIQRKRRKASDPSDDASDPFFNFSDPIDLIIATYCGGLGLQLPNGDKKGVFISEDITVHFQDVHDGGKRIGEELVVTVPPPTATP</sequence>
<keyword evidence="3" id="KW-1185">Reference proteome</keyword>
<dbReference type="Proteomes" id="UP000807769">
    <property type="component" value="Unassembled WGS sequence"/>
</dbReference>
<accession>A0A9P7JDT1</accession>
<reference evidence="2" key="1">
    <citation type="journal article" date="2020" name="New Phytol.">
        <title>Comparative genomics reveals dynamic genome evolution in host specialist ectomycorrhizal fungi.</title>
        <authorList>
            <person name="Lofgren L.A."/>
            <person name="Nguyen N.H."/>
            <person name="Vilgalys R."/>
            <person name="Ruytinx J."/>
            <person name="Liao H.L."/>
            <person name="Branco S."/>
            <person name="Kuo A."/>
            <person name="LaButti K."/>
            <person name="Lipzen A."/>
            <person name="Andreopoulos W."/>
            <person name="Pangilinan J."/>
            <person name="Riley R."/>
            <person name="Hundley H."/>
            <person name="Na H."/>
            <person name="Barry K."/>
            <person name="Grigoriev I.V."/>
            <person name="Stajich J.E."/>
            <person name="Kennedy P.G."/>
        </authorList>
    </citation>
    <scope>NUCLEOTIDE SEQUENCE</scope>
    <source>
        <strain evidence="2">MN1</strain>
    </source>
</reference>
<keyword evidence="1" id="KW-0472">Membrane</keyword>
<feature type="transmembrane region" description="Helical" evidence="1">
    <location>
        <begin position="12"/>
        <end position="35"/>
    </location>
</feature>
<dbReference type="RefSeq" id="XP_041193626.1">
    <property type="nucleotide sequence ID" value="XM_041340086.1"/>
</dbReference>
<dbReference type="AlphaFoldDB" id="A0A9P7JDT1"/>
<keyword evidence="1" id="KW-0812">Transmembrane</keyword>
<evidence type="ECO:0000313" key="2">
    <source>
        <dbReference type="EMBL" id="KAG1817207.1"/>
    </source>
</evidence>